<comment type="catalytic activity">
    <reaction evidence="1">
        <text>ATP + protein L-histidine = ADP + protein N-phospho-L-histidine.</text>
        <dbReference type="EC" id="2.7.13.3"/>
    </reaction>
</comment>
<keyword evidence="15" id="KW-1185">Reference proteome</keyword>
<dbReference type="InterPro" id="IPR004358">
    <property type="entry name" value="Sig_transdc_His_kin-like_C"/>
</dbReference>
<evidence type="ECO:0000256" key="6">
    <source>
        <dbReference type="ARBA" id="ARBA00022692"/>
    </source>
</evidence>
<evidence type="ECO:0000259" key="13">
    <source>
        <dbReference type="PROSITE" id="PS50885"/>
    </source>
</evidence>
<dbReference type="InterPro" id="IPR005467">
    <property type="entry name" value="His_kinase_dom"/>
</dbReference>
<feature type="domain" description="HAMP" evidence="13">
    <location>
        <begin position="195"/>
        <end position="248"/>
    </location>
</feature>
<evidence type="ECO:0000256" key="8">
    <source>
        <dbReference type="ARBA" id="ARBA00022989"/>
    </source>
</evidence>
<dbReference type="PANTHER" id="PTHR45436:SF15">
    <property type="entry name" value="SENSOR HISTIDINE KINASE CUSS"/>
    <property type="match status" value="1"/>
</dbReference>
<feature type="transmembrane region" description="Helical" evidence="11">
    <location>
        <begin position="175"/>
        <end position="194"/>
    </location>
</feature>
<sequence>MTQESPDRGSLLAAVFWRVGLTMLLAIGLVSGLLLYEFTDHIDNMRDRSLKGQAMDIVRHLTVSDGQTVNLDLPPSLAAAYQIPDDMPRFAILDESGKVLAASPNVSEPLWNGIAAKGPLPQTFETHDPESGDLVYGVSLRPEELGRSITIQVTQNASHHDVLADTLLDEAVDEYLWVIVLIFAAILAVTYVTLRSALAPLSEASAQAAAIGPSSLERRLRTDRLPREILPLVTAVNSALDRVEKGFQVQRRFTADAAHEMRTPIALLRTHLENLDPTRAAALREDLNQLERVVAQLLKLAQVDALVVPEGSRADLCEVATNAAAFLGPKAVAAGKSLALEGNDRVTVAGDPDALEVAIRNLVENALVQTPTEEEVVIRITEDPPCIQILDRGPGISDDDREHLFDRFWRKERNLDTGAGLGLSIVSRIAAAHGATLDIDRRPGGGTVFAMTFPGPAMPESTRADA</sequence>
<dbReference type="PROSITE" id="PS50109">
    <property type="entry name" value="HIS_KIN"/>
    <property type="match status" value="1"/>
</dbReference>
<dbReference type="PANTHER" id="PTHR45436">
    <property type="entry name" value="SENSOR HISTIDINE KINASE YKOH"/>
    <property type="match status" value="1"/>
</dbReference>
<evidence type="ECO:0000256" key="11">
    <source>
        <dbReference type="SAM" id="Phobius"/>
    </source>
</evidence>
<protein>
    <recommendedName>
        <fullName evidence="3">histidine kinase</fullName>
        <ecNumber evidence="3">2.7.13.3</ecNumber>
    </recommendedName>
</protein>
<evidence type="ECO:0000256" key="4">
    <source>
        <dbReference type="ARBA" id="ARBA00022553"/>
    </source>
</evidence>
<evidence type="ECO:0000256" key="2">
    <source>
        <dbReference type="ARBA" id="ARBA00004141"/>
    </source>
</evidence>
<evidence type="ECO:0000256" key="7">
    <source>
        <dbReference type="ARBA" id="ARBA00022777"/>
    </source>
</evidence>
<evidence type="ECO:0000256" key="5">
    <source>
        <dbReference type="ARBA" id="ARBA00022679"/>
    </source>
</evidence>
<evidence type="ECO:0000256" key="1">
    <source>
        <dbReference type="ARBA" id="ARBA00000085"/>
    </source>
</evidence>
<dbReference type="Gene3D" id="1.10.287.130">
    <property type="match status" value="1"/>
</dbReference>
<evidence type="ECO:0000256" key="10">
    <source>
        <dbReference type="ARBA" id="ARBA00023136"/>
    </source>
</evidence>
<evidence type="ECO:0000256" key="9">
    <source>
        <dbReference type="ARBA" id="ARBA00023012"/>
    </source>
</evidence>
<keyword evidence="6 11" id="KW-0812">Transmembrane</keyword>
<accession>A0A3S2Z4W9</accession>
<dbReference type="AlphaFoldDB" id="A0A3S2Z4W9"/>
<dbReference type="Pfam" id="PF00512">
    <property type="entry name" value="HisKA"/>
    <property type="match status" value="1"/>
</dbReference>
<dbReference type="GO" id="GO:0000155">
    <property type="term" value="F:phosphorelay sensor kinase activity"/>
    <property type="evidence" value="ECO:0007669"/>
    <property type="project" value="InterPro"/>
</dbReference>
<evidence type="ECO:0000313" key="14">
    <source>
        <dbReference type="EMBL" id="RVU33899.1"/>
    </source>
</evidence>
<comment type="subcellular location">
    <subcellularLocation>
        <location evidence="2">Membrane</location>
        <topology evidence="2">Multi-pass membrane protein</topology>
    </subcellularLocation>
</comment>
<dbReference type="InterPro" id="IPR003660">
    <property type="entry name" value="HAMP_dom"/>
</dbReference>
<feature type="transmembrane region" description="Helical" evidence="11">
    <location>
        <begin position="15"/>
        <end position="36"/>
    </location>
</feature>
<dbReference type="PRINTS" id="PR00344">
    <property type="entry name" value="BCTRLSENSOR"/>
</dbReference>
<dbReference type="Pfam" id="PF02518">
    <property type="entry name" value="HATPase_c"/>
    <property type="match status" value="1"/>
</dbReference>
<reference evidence="15" key="1">
    <citation type="submission" date="2019-01" db="EMBL/GenBank/DDBJ databases">
        <title>Gri0909 isolated from a small marine red alga.</title>
        <authorList>
            <person name="Kim J."/>
            <person name="Jeong S.E."/>
            <person name="Jeon C.O."/>
        </authorList>
    </citation>
    <scope>NUCLEOTIDE SEQUENCE [LARGE SCALE GENOMIC DNA]</scope>
    <source>
        <strain evidence="15">Gri0909</strain>
    </source>
</reference>
<name>A0A3S2Z4W9_9PROT</name>
<dbReference type="InterPro" id="IPR036890">
    <property type="entry name" value="HATPase_C_sf"/>
</dbReference>
<dbReference type="SUPFAM" id="SSF47384">
    <property type="entry name" value="Homodimeric domain of signal transducing histidine kinase"/>
    <property type="match status" value="1"/>
</dbReference>
<keyword evidence="9" id="KW-0902">Two-component regulatory system</keyword>
<dbReference type="EMBL" id="SADE01000004">
    <property type="protein sequence ID" value="RVU33899.1"/>
    <property type="molecule type" value="Genomic_DNA"/>
</dbReference>
<evidence type="ECO:0000256" key="3">
    <source>
        <dbReference type="ARBA" id="ARBA00012438"/>
    </source>
</evidence>
<dbReference type="SMART" id="SM00388">
    <property type="entry name" value="HisKA"/>
    <property type="match status" value="1"/>
</dbReference>
<organism evidence="14 15">
    <name type="scientific">Hwanghaeella grinnelliae</name>
    <dbReference type="NCBI Taxonomy" id="2500179"/>
    <lineage>
        <taxon>Bacteria</taxon>
        <taxon>Pseudomonadati</taxon>
        <taxon>Pseudomonadota</taxon>
        <taxon>Alphaproteobacteria</taxon>
        <taxon>Rhodospirillales</taxon>
        <taxon>Rhodospirillaceae</taxon>
        <taxon>Hwanghaeella</taxon>
    </lineage>
</organism>
<dbReference type="InterPro" id="IPR036097">
    <property type="entry name" value="HisK_dim/P_sf"/>
</dbReference>
<keyword evidence="7" id="KW-0418">Kinase</keyword>
<dbReference type="Pfam" id="PF08521">
    <property type="entry name" value="2CSK_N"/>
    <property type="match status" value="1"/>
</dbReference>
<gene>
    <name evidence="14" type="ORF">EOI86_22470</name>
</gene>
<dbReference type="InterPro" id="IPR003594">
    <property type="entry name" value="HATPase_dom"/>
</dbReference>
<dbReference type="InterPro" id="IPR013727">
    <property type="entry name" value="2CSK_N"/>
</dbReference>
<dbReference type="EC" id="2.7.13.3" evidence="3"/>
<comment type="caution">
    <text evidence="14">The sequence shown here is derived from an EMBL/GenBank/DDBJ whole genome shotgun (WGS) entry which is preliminary data.</text>
</comment>
<keyword evidence="5" id="KW-0808">Transferase</keyword>
<keyword evidence="8 11" id="KW-1133">Transmembrane helix</keyword>
<dbReference type="PROSITE" id="PS50885">
    <property type="entry name" value="HAMP"/>
    <property type="match status" value="1"/>
</dbReference>
<dbReference type="SMART" id="SM00387">
    <property type="entry name" value="HATPase_c"/>
    <property type="match status" value="1"/>
</dbReference>
<dbReference type="Gene3D" id="3.30.565.10">
    <property type="entry name" value="Histidine kinase-like ATPase, C-terminal domain"/>
    <property type="match status" value="1"/>
</dbReference>
<keyword evidence="4" id="KW-0597">Phosphoprotein</keyword>
<dbReference type="GO" id="GO:0005886">
    <property type="term" value="C:plasma membrane"/>
    <property type="evidence" value="ECO:0007669"/>
    <property type="project" value="TreeGrafter"/>
</dbReference>
<dbReference type="SUPFAM" id="SSF55874">
    <property type="entry name" value="ATPase domain of HSP90 chaperone/DNA topoisomerase II/histidine kinase"/>
    <property type="match status" value="1"/>
</dbReference>
<evidence type="ECO:0000313" key="15">
    <source>
        <dbReference type="Proteomes" id="UP000287447"/>
    </source>
</evidence>
<dbReference type="CDD" id="cd00082">
    <property type="entry name" value="HisKA"/>
    <property type="match status" value="1"/>
</dbReference>
<proteinExistence type="predicted"/>
<dbReference type="Proteomes" id="UP000287447">
    <property type="component" value="Unassembled WGS sequence"/>
</dbReference>
<dbReference type="InterPro" id="IPR050428">
    <property type="entry name" value="TCS_sensor_his_kinase"/>
</dbReference>
<dbReference type="OrthoDB" id="8673316at2"/>
<dbReference type="InterPro" id="IPR003661">
    <property type="entry name" value="HisK_dim/P_dom"/>
</dbReference>
<feature type="domain" description="Histidine kinase" evidence="12">
    <location>
        <begin position="256"/>
        <end position="457"/>
    </location>
</feature>
<dbReference type="RefSeq" id="WP_127767929.1">
    <property type="nucleotide sequence ID" value="NZ_SADE01000004.1"/>
</dbReference>
<evidence type="ECO:0000259" key="12">
    <source>
        <dbReference type="PROSITE" id="PS50109"/>
    </source>
</evidence>
<keyword evidence="10 11" id="KW-0472">Membrane</keyword>